<dbReference type="Gene3D" id="2.30.30.60">
    <property type="match status" value="1"/>
</dbReference>
<gene>
    <name evidence="10" type="ORF">E5K04_10750</name>
</gene>
<comment type="caution">
    <text evidence="10">The sequence shown here is derived from an EMBL/GenBank/DDBJ whole genome shotgun (WGS) entry which is preliminary data.</text>
</comment>
<keyword evidence="5 7" id="KW-1133">Transmembrane helix</keyword>
<sequence length="353" mass="38684">MTEPLSAPAFTPRTLWEVGLILFFTLLALGGWYLLLRRLARGEASLRRGLLKAFWQQASPVALAVIGIVSASLLLDVAARRLLPELLAWIAPLRACALALAVLWGAFRYIDASERIHVEAGHDATSANAVAKLTKASVLLVVFLGVGQQFGLSLSGLLAFGGAGGLIIGLAGKDILSNFFGGLMIFLDRPFKVGDWISSPDRNIEGTVEHIGWRLTRIFTFQNRPLYVPNSVFSTIAVENPQRMSNRRITTTVGLRYEDSARVAPVVADIHAMLAAHPEIDQTQALLVNFNAFGESSLNIMVYCYTRTTDWAKWLSVQQEVLLAMVDIVHRHGADFAFPSRTLFIETDAAPRA</sequence>
<dbReference type="InterPro" id="IPR006685">
    <property type="entry name" value="MscS_channel_2nd"/>
</dbReference>
<dbReference type="OrthoDB" id="9799209at2"/>
<reference evidence="10 11" key="1">
    <citation type="submission" date="2019-04" db="EMBL/GenBank/DDBJ databases">
        <title>Crenobacter sp. nov.</title>
        <authorList>
            <person name="Shi S."/>
        </authorList>
    </citation>
    <scope>NUCLEOTIDE SEQUENCE [LARGE SCALE GENOMIC DNA]</scope>
    <source>
        <strain evidence="10 11">GY 70310</strain>
    </source>
</reference>
<dbReference type="Gene3D" id="3.30.70.100">
    <property type="match status" value="1"/>
</dbReference>
<dbReference type="PANTHER" id="PTHR43634">
    <property type="entry name" value="OW CONDUCTANCE MECHANOSENSITIVE CHANNEL"/>
    <property type="match status" value="1"/>
</dbReference>
<feature type="transmembrane region" description="Helical" evidence="7">
    <location>
        <begin position="15"/>
        <end position="36"/>
    </location>
</feature>
<evidence type="ECO:0000256" key="7">
    <source>
        <dbReference type="SAM" id="Phobius"/>
    </source>
</evidence>
<name>A0A4T0UR98_9NEIS</name>
<keyword evidence="11" id="KW-1185">Reference proteome</keyword>
<dbReference type="GO" id="GO:0008381">
    <property type="term" value="F:mechanosensitive monoatomic ion channel activity"/>
    <property type="evidence" value="ECO:0007669"/>
    <property type="project" value="UniProtKB-ARBA"/>
</dbReference>
<evidence type="ECO:0000256" key="2">
    <source>
        <dbReference type="ARBA" id="ARBA00008017"/>
    </source>
</evidence>
<dbReference type="PANTHER" id="PTHR43634:SF2">
    <property type="entry name" value="LOW CONDUCTANCE MECHANOSENSITIVE CHANNEL YNAI"/>
    <property type="match status" value="1"/>
</dbReference>
<proteinExistence type="inferred from homology"/>
<accession>A0A4T0UR98</accession>
<evidence type="ECO:0000259" key="8">
    <source>
        <dbReference type="Pfam" id="PF00924"/>
    </source>
</evidence>
<dbReference type="InterPro" id="IPR011014">
    <property type="entry name" value="MscS_channel_TM-2"/>
</dbReference>
<feature type="transmembrane region" description="Helical" evidence="7">
    <location>
        <begin position="87"/>
        <end position="107"/>
    </location>
</feature>
<evidence type="ECO:0000256" key="3">
    <source>
        <dbReference type="ARBA" id="ARBA00022475"/>
    </source>
</evidence>
<comment type="similarity">
    <text evidence="2">Belongs to the MscS (TC 1.A.23) family.</text>
</comment>
<dbReference type="Pfam" id="PF21082">
    <property type="entry name" value="MS_channel_3rd"/>
    <property type="match status" value="1"/>
</dbReference>
<dbReference type="Gene3D" id="1.10.287.1260">
    <property type="match status" value="1"/>
</dbReference>
<dbReference type="InterPro" id="IPR011066">
    <property type="entry name" value="MscS_channel_C_sf"/>
</dbReference>
<keyword evidence="6 7" id="KW-0472">Membrane</keyword>
<feature type="domain" description="Mechanosensitive ion channel MscS C-terminal" evidence="9">
    <location>
        <begin position="249"/>
        <end position="336"/>
    </location>
</feature>
<keyword evidence="4 7" id="KW-0812">Transmembrane</keyword>
<comment type="subcellular location">
    <subcellularLocation>
        <location evidence="1">Cell membrane</location>
        <topology evidence="1">Multi-pass membrane protein</topology>
    </subcellularLocation>
</comment>
<dbReference type="Proteomes" id="UP000308891">
    <property type="component" value="Unassembled WGS sequence"/>
</dbReference>
<dbReference type="PROSITE" id="PS01246">
    <property type="entry name" value="UPF0003"/>
    <property type="match status" value="1"/>
</dbReference>
<protein>
    <submittedName>
        <fullName evidence="10">Mechanosensitive ion channel family protein</fullName>
    </submittedName>
</protein>
<evidence type="ECO:0000313" key="10">
    <source>
        <dbReference type="EMBL" id="TIC81390.1"/>
    </source>
</evidence>
<dbReference type="EMBL" id="STGJ01000011">
    <property type="protein sequence ID" value="TIC81390.1"/>
    <property type="molecule type" value="Genomic_DNA"/>
</dbReference>
<evidence type="ECO:0000256" key="6">
    <source>
        <dbReference type="ARBA" id="ARBA00023136"/>
    </source>
</evidence>
<dbReference type="InterPro" id="IPR006686">
    <property type="entry name" value="MscS_channel_CS"/>
</dbReference>
<evidence type="ECO:0000256" key="4">
    <source>
        <dbReference type="ARBA" id="ARBA00022692"/>
    </source>
</evidence>
<dbReference type="InterPro" id="IPR049278">
    <property type="entry name" value="MS_channel_C"/>
</dbReference>
<dbReference type="InterPro" id="IPR045042">
    <property type="entry name" value="YnaI-like"/>
</dbReference>
<dbReference type="GO" id="GO:0005886">
    <property type="term" value="C:plasma membrane"/>
    <property type="evidence" value="ECO:0007669"/>
    <property type="project" value="UniProtKB-SubCell"/>
</dbReference>
<dbReference type="SUPFAM" id="SSF82861">
    <property type="entry name" value="Mechanosensitive channel protein MscS (YggB), transmembrane region"/>
    <property type="match status" value="1"/>
</dbReference>
<dbReference type="AlphaFoldDB" id="A0A4T0UR98"/>
<keyword evidence="3" id="KW-1003">Cell membrane</keyword>
<dbReference type="RefSeq" id="WP_136553888.1">
    <property type="nucleotide sequence ID" value="NZ_STGJ01000011.1"/>
</dbReference>
<dbReference type="InterPro" id="IPR023408">
    <property type="entry name" value="MscS_beta-dom_sf"/>
</dbReference>
<organism evidence="10 11">
    <name type="scientific">Crenobacter intestini</name>
    <dbReference type="NCBI Taxonomy" id="2563443"/>
    <lineage>
        <taxon>Bacteria</taxon>
        <taxon>Pseudomonadati</taxon>
        <taxon>Pseudomonadota</taxon>
        <taxon>Betaproteobacteria</taxon>
        <taxon>Neisseriales</taxon>
        <taxon>Neisseriaceae</taxon>
        <taxon>Crenobacter</taxon>
    </lineage>
</organism>
<dbReference type="InterPro" id="IPR010920">
    <property type="entry name" value="LSM_dom_sf"/>
</dbReference>
<feature type="transmembrane region" description="Helical" evidence="7">
    <location>
        <begin position="57"/>
        <end position="75"/>
    </location>
</feature>
<dbReference type="SUPFAM" id="SSF50182">
    <property type="entry name" value="Sm-like ribonucleoproteins"/>
    <property type="match status" value="1"/>
</dbReference>
<dbReference type="Pfam" id="PF00924">
    <property type="entry name" value="MS_channel_2nd"/>
    <property type="match status" value="1"/>
</dbReference>
<evidence type="ECO:0000256" key="5">
    <source>
        <dbReference type="ARBA" id="ARBA00022989"/>
    </source>
</evidence>
<evidence type="ECO:0000313" key="11">
    <source>
        <dbReference type="Proteomes" id="UP000308891"/>
    </source>
</evidence>
<feature type="domain" description="Mechanosensitive ion channel MscS" evidence="8">
    <location>
        <begin position="174"/>
        <end position="242"/>
    </location>
</feature>
<evidence type="ECO:0000256" key="1">
    <source>
        <dbReference type="ARBA" id="ARBA00004651"/>
    </source>
</evidence>
<dbReference type="SUPFAM" id="SSF82689">
    <property type="entry name" value="Mechanosensitive channel protein MscS (YggB), C-terminal domain"/>
    <property type="match status" value="1"/>
</dbReference>
<evidence type="ECO:0000259" key="9">
    <source>
        <dbReference type="Pfam" id="PF21082"/>
    </source>
</evidence>